<dbReference type="EMBL" id="SPUK01000005">
    <property type="protein sequence ID" value="TQV96727.1"/>
    <property type="molecule type" value="Genomic_DNA"/>
</dbReference>
<sequence length="437" mass="48211">MTATKIPSPYYQHVVVAGLPYERGLAHGQQAAQKVRDNVAYYKTPGKLAKLETMEKIIREIYIPNIKAHYPAGLEEMRGIADGAEVSLEDIVLLNARYDLARLNEAEEKAPVTNGVDGVNGISLEKDDIANECTSAIFFEEATASGDVLNAQNWDMSARLWLNDAIIYLEVHPDASEAKPSLFLVTEAGQLGRSGINSLGMGVTANSLMSTEDYCPNVSDPKPVMPISMLRRMVLESAHFAEATTAIYNFPRHVSNNLTVATADGFGMCFEITPTREYKVYSNLDDHYLIHSNHFTDVSFQARTDTKCRYPGGSSWFRRQRLEQNIRPYKNGLVTVEQLQRAFSDHLSFPESLCCHPDRSPDAVIGQLPGYPFRTGSATVASVTYNLTRRSITVCKGPPCQGTFQTFQLSGPFSIKGLGSKSGKLAAVEDINRPETP</sequence>
<keyword evidence="3" id="KW-1185">Reference proteome</keyword>
<dbReference type="OrthoDB" id="189997at2759"/>
<dbReference type="AlphaFoldDB" id="A0A545W201"/>
<evidence type="ECO:0000313" key="3">
    <source>
        <dbReference type="Proteomes" id="UP000315783"/>
    </source>
</evidence>
<reference evidence="2 3" key="1">
    <citation type="journal article" date="2019" name="Appl. Microbiol. Biotechnol.">
        <title>Genome sequence of Isaria javanica and comparative genome analysis insights into family S53 peptidase evolution in fungal entomopathogens.</title>
        <authorList>
            <person name="Lin R."/>
            <person name="Zhang X."/>
            <person name="Xin B."/>
            <person name="Zou M."/>
            <person name="Gao Y."/>
            <person name="Qin F."/>
            <person name="Hu Q."/>
            <person name="Xie B."/>
            <person name="Cheng X."/>
        </authorList>
    </citation>
    <scope>NUCLEOTIDE SEQUENCE [LARGE SCALE GENOMIC DNA]</scope>
    <source>
        <strain evidence="2 3">IJ1G</strain>
    </source>
</reference>
<dbReference type="Gene3D" id="3.60.60.10">
    <property type="entry name" value="Penicillin V Acylase, Chain A"/>
    <property type="match status" value="1"/>
</dbReference>
<keyword evidence="2" id="KW-0808">Transferase</keyword>
<evidence type="ECO:0000259" key="1">
    <source>
        <dbReference type="Pfam" id="PF03417"/>
    </source>
</evidence>
<dbReference type="GO" id="GO:0016740">
    <property type="term" value="F:transferase activity"/>
    <property type="evidence" value="ECO:0007669"/>
    <property type="project" value="UniProtKB-KW"/>
</dbReference>
<dbReference type="InterPro" id="IPR005079">
    <property type="entry name" value="Peptidase_C45_hydrolase"/>
</dbReference>
<dbReference type="InterPro" id="IPR047801">
    <property type="entry name" value="Peptidase_C45"/>
</dbReference>
<comment type="caution">
    <text evidence="2">The sequence shown here is derived from an EMBL/GenBank/DDBJ whole genome shotgun (WGS) entry which is preliminary data.</text>
</comment>
<protein>
    <submittedName>
        <fullName evidence="2">Peptidase C45 acyl-coenzyme A:6-aminopenicillanic acid acyl-transferase</fullName>
    </submittedName>
</protein>
<feature type="domain" description="Peptidase C45 hydrolase" evidence="1">
    <location>
        <begin position="149"/>
        <end position="352"/>
    </location>
</feature>
<name>A0A545W201_9HYPO</name>
<dbReference type="NCBIfam" id="NF040521">
    <property type="entry name" value="C45_proenzyme"/>
    <property type="match status" value="1"/>
</dbReference>
<evidence type="ECO:0000313" key="2">
    <source>
        <dbReference type="EMBL" id="TQV96727.1"/>
    </source>
</evidence>
<organism evidence="2 3">
    <name type="scientific">Cordyceps javanica</name>
    <dbReference type="NCBI Taxonomy" id="43265"/>
    <lineage>
        <taxon>Eukaryota</taxon>
        <taxon>Fungi</taxon>
        <taxon>Dikarya</taxon>
        <taxon>Ascomycota</taxon>
        <taxon>Pezizomycotina</taxon>
        <taxon>Sordariomycetes</taxon>
        <taxon>Hypocreomycetidae</taxon>
        <taxon>Hypocreales</taxon>
        <taxon>Cordycipitaceae</taxon>
        <taxon>Cordyceps</taxon>
    </lineage>
</organism>
<dbReference type="PANTHER" id="PTHR34180">
    <property type="entry name" value="PEPTIDASE C45"/>
    <property type="match status" value="1"/>
</dbReference>
<dbReference type="STRING" id="43265.A0A545W201"/>
<dbReference type="Gene3D" id="1.10.10.2120">
    <property type="match status" value="1"/>
</dbReference>
<dbReference type="Proteomes" id="UP000315783">
    <property type="component" value="Unassembled WGS sequence"/>
</dbReference>
<dbReference type="Pfam" id="PF03417">
    <property type="entry name" value="AAT"/>
    <property type="match status" value="1"/>
</dbReference>
<gene>
    <name evidence="2" type="ORF">IF1G_03967</name>
</gene>
<proteinExistence type="predicted"/>
<dbReference type="InterPro" id="IPR047794">
    <property type="entry name" value="C45_proenzyme-like"/>
</dbReference>
<accession>A0A545W201</accession>
<dbReference type="PANTHER" id="PTHR34180:SF1">
    <property type="entry name" value="BETA-ALANYL-DOPAMINE_CARCININE HYDROLASE"/>
    <property type="match status" value="1"/>
</dbReference>